<dbReference type="NCBIfam" id="NF003915">
    <property type="entry name" value="PRK05441.1"/>
    <property type="match status" value="1"/>
</dbReference>
<dbReference type="CDD" id="cd05007">
    <property type="entry name" value="SIS_Etherase"/>
    <property type="match status" value="1"/>
</dbReference>
<dbReference type="GO" id="GO:0097367">
    <property type="term" value="F:carbohydrate derivative binding"/>
    <property type="evidence" value="ECO:0007669"/>
    <property type="project" value="InterPro"/>
</dbReference>
<dbReference type="Pfam" id="PF20741">
    <property type="entry name" value="GKRP-like_C"/>
    <property type="match status" value="1"/>
</dbReference>
<dbReference type="GO" id="GO:0046348">
    <property type="term" value="P:amino sugar catabolic process"/>
    <property type="evidence" value="ECO:0007669"/>
    <property type="project" value="InterPro"/>
</dbReference>
<comment type="pathway">
    <text evidence="12">Amino-sugar metabolism; N-acetylmuramate degradation.</text>
</comment>
<dbReference type="InterPro" id="IPR005488">
    <property type="entry name" value="Etherase_MurQ"/>
</dbReference>
<dbReference type="UniPathway" id="UPA00342"/>
<organism evidence="14 15">
    <name type="scientific">Megamonas hypermegale</name>
    <dbReference type="NCBI Taxonomy" id="158847"/>
    <lineage>
        <taxon>Bacteria</taxon>
        <taxon>Bacillati</taxon>
        <taxon>Bacillota</taxon>
        <taxon>Negativicutes</taxon>
        <taxon>Selenomonadales</taxon>
        <taxon>Selenomonadaceae</taxon>
        <taxon>Megamonas</taxon>
    </lineage>
</organism>
<keyword evidence="15" id="KW-1185">Reference proteome</keyword>
<dbReference type="InterPro" id="IPR040190">
    <property type="entry name" value="MURQ/GCKR"/>
</dbReference>
<feature type="domain" description="SIS" evidence="13">
    <location>
        <begin position="55"/>
        <end position="218"/>
    </location>
</feature>
<evidence type="ECO:0000256" key="1">
    <source>
        <dbReference type="ARBA" id="ARBA00011738"/>
    </source>
</evidence>
<comment type="pathway">
    <text evidence="5">Amino-sugar metabolism; 1,6-anhydro-N-acetylmuramate degradation.</text>
</comment>
<dbReference type="InterPro" id="IPR005486">
    <property type="entry name" value="Glucokinase_regulatory_CS"/>
</dbReference>
<feature type="active site" description="Proton donor" evidence="12">
    <location>
        <position position="83"/>
    </location>
</feature>
<accession>A0A239TP57</accession>
<dbReference type="PANTHER" id="PTHR10088">
    <property type="entry name" value="GLUCOKINASE REGULATORY PROTEIN"/>
    <property type="match status" value="1"/>
</dbReference>
<evidence type="ECO:0000256" key="11">
    <source>
        <dbReference type="ARBA" id="ARBA00084049"/>
    </source>
</evidence>
<dbReference type="PROSITE" id="PS51464">
    <property type="entry name" value="SIS"/>
    <property type="match status" value="1"/>
</dbReference>
<name>A0A239TP57_9FIRM</name>
<dbReference type="PROSITE" id="PS01272">
    <property type="entry name" value="GCKR"/>
    <property type="match status" value="1"/>
</dbReference>
<dbReference type="AlphaFoldDB" id="A0A239TP57"/>
<dbReference type="GO" id="GO:0016803">
    <property type="term" value="F:ether hydrolase activity"/>
    <property type="evidence" value="ECO:0007669"/>
    <property type="project" value="TreeGrafter"/>
</dbReference>
<comment type="miscellaneous">
    <text evidence="12">A lyase-type mechanism (elimination/hydration) is suggested for the cleavage of the lactyl ether bond of MurNAc 6-phosphate, with the formation of an alpha,beta-unsaturated aldehyde intermediate with (E)-stereochemistry, followed by the syn addition of water to give product.</text>
</comment>
<dbReference type="InterPro" id="IPR046348">
    <property type="entry name" value="SIS_dom_sf"/>
</dbReference>
<evidence type="ECO:0000256" key="6">
    <source>
        <dbReference type="ARBA" id="ARBA00060672"/>
    </source>
</evidence>
<evidence type="ECO:0000256" key="9">
    <source>
        <dbReference type="ARBA" id="ARBA00070061"/>
    </source>
</evidence>
<dbReference type="PROSITE" id="PS50012">
    <property type="entry name" value="RCC1_3"/>
    <property type="match status" value="1"/>
</dbReference>
<dbReference type="EMBL" id="LT906446">
    <property type="protein sequence ID" value="SNU99325.1"/>
    <property type="molecule type" value="Genomic_DNA"/>
</dbReference>
<comment type="function">
    <text evidence="12">Specifically catalyzes the cleavage of the D-lactyl ether substituent of MurNAc 6-phosphate, producing GlcNAc 6-phosphate and D-lactate.</text>
</comment>
<evidence type="ECO:0000256" key="12">
    <source>
        <dbReference type="HAMAP-Rule" id="MF_00068"/>
    </source>
</evidence>
<comment type="similarity">
    <text evidence="7 12">Belongs to the GCKR-like family. MurNAc-6-P etherase subfamily.</text>
</comment>
<dbReference type="Proteomes" id="UP000215383">
    <property type="component" value="Chromosome 1"/>
</dbReference>
<evidence type="ECO:0000256" key="7">
    <source>
        <dbReference type="ARBA" id="ARBA00061234"/>
    </source>
</evidence>
<comment type="catalytic activity">
    <reaction evidence="4 12">
        <text>N-acetyl-D-muramate 6-phosphate + H2O = N-acetyl-D-glucosamine 6-phosphate + (R)-lactate</text>
        <dbReference type="Rhea" id="RHEA:26410"/>
        <dbReference type="ChEBI" id="CHEBI:15377"/>
        <dbReference type="ChEBI" id="CHEBI:16004"/>
        <dbReference type="ChEBI" id="CHEBI:57513"/>
        <dbReference type="ChEBI" id="CHEBI:58722"/>
        <dbReference type="EC" id="4.2.1.126"/>
    </reaction>
</comment>
<proteinExistence type="inferred from homology"/>
<dbReference type="Gene3D" id="3.40.50.10490">
    <property type="entry name" value="Glucose-6-phosphate isomerase like protein, domain 1"/>
    <property type="match status" value="1"/>
</dbReference>
<evidence type="ECO:0000256" key="5">
    <source>
        <dbReference type="ARBA" id="ARBA00060595"/>
    </source>
</evidence>
<comment type="pathway">
    <text evidence="6">Cell wall biogenesis.</text>
</comment>
<evidence type="ECO:0000313" key="14">
    <source>
        <dbReference type="EMBL" id="SNU99325.1"/>
    </source>
</evidence>
<protein>
    <recommendedName>
        <fullName evidence="9 12">N-acetylmuramic acid 6-phosphate etherase</fullName>
        <shortName evidence="12">MurNAc-6-P etherase</shortName>
        <ecNumber evidence="8 12">4.2.1.126</ecNumber>
    </recommendedName>
    <alternativeName>
        <fullName evidence="11 12">N-acetylmuramic acid 6-phosphate hydrolase</fullName>
    </alternativeName>
    <alternativeName>
        <fullName evidence="10 12">N-acetylmuramic acid 6-phosphate lyase</fullName>
    </alternativeName>
</protein>
<gene>
    <name evidence="12 14" type="primary">murQ</name>
    <name evidence="14" type="ORF">SAMEA4364220_01087</name>
</gene>
<evidence type="ECO:0000313" key="15">
    <source>
        <dbReference type="Proteomes" id="UP000215383"/>
    </source>
</evidence>
<comment type="subunit">
    <text evidence="1 12">Homodimer.</text>
</comment>
<dbReference type="SUPFAM" id="SSF53697">
    <property type="entry name" value="SIS domain"/>
    <property type="match status" value="1"/>
</dbReference>
<dbReference type="NCBIfam" id="TIGR00274">
    <property type="entry name" value="N-acetylmuramic acid 6-phosphate etherase"/>
    <property type="match status" value="1"/>
</dbReference>
<keyword evidence="2 12" id="KW-0456">Lyase</keyword>
<evidence type="ECO:0000256" key="10">
    <source>
        <dbReference type="ARBA" id="ARBA00077905"/>
    </source>
</evidence>
<dbReference type="InterPro" id="IPR001347">
    <property type="entry name" value="SIS_dom"/>
</dbReference>
<evidence type="ECO:0000256" key="8">
    <source>
        <dbReference type="ARBA" id="ARBA00067056"/>
    </source>
</evidence>
<dbReference type="GO" id="GO:0097173">
    <property type="term" value="P:N-acetylmuramic acid catabolic process"/>
    <property type="evidence" value="ECO:0007669"/>
    <property type="project" value="UniProtKB-UniPathway"/>
</dbReference>
<keyword evidence="3 12" id="KW-0119">Carbohydrate metabolism</keyword>
<dbReference type="FunFam" id="1.10.8.1080:FF:000001">
    <property type="entry name" value="N-acetylmuramic acid 6-phosphate etherase"/>
    <property type="match status" value="1"/>
</dbReference>
<evidence type="ECO:0000256" key="3">
    <source>
        <dbReference type="ARBA" id="ARBA00023277"/>
    </source>
</evidence>
<reference evidence="14 15" key="1">
    <citation type="submission" date="2017-06" db="EMBL/GenBank/DDBJ databases">
        <authorList>
            <consortium name="Pathogen Informatics"/>
        </authorList>
    </citation>
    <scope>NUCLEOTIDE SEQUENCE [LARGE SCALE GENOMIC DNA]</scope>
    <source>
        <strain evidence="14 15">NCTC10570</strain>
    </source>
</reference>
<sequence>MNLGNLLTERRNPYTLDIDKVSSLEMCLLINEEDKRAAVAVRNVLPQIASAIDEIANRLANGGRLFYIGAGTSGRLGILDAVECPPTYSSDPEMVQGIIAGGYPAIFKAQEGAEDSLTLAQEDLKAKNLTEKDCVVGIAASGRTPYVIGGLEYANKVRALTVAISCSSNTLISAKAKIAIEALTGPEAITGSTRMKAGTAQKMILNMISTCVMIKLGKVYSNLMVDVKASNEKLKERACRIVMEAADCTKEQAQEALQKTGGKAKPAILMILLDCDYEKAQSLLAESKGFIAKALVKATR</sequence>
<feature type="active site" evidence="12">
    <location>
        <position position="114"/>
    </location>
</feature>
<dbReference type="PANTHER" id="PTHR10088:SF4">
    <property type="entry name" value="GLUCOKINASE REGULATORY PROTEIN"/>
    <property type="match status" value="1"/>
</dbReference>
<evidence type="ECO:0000256" key="4">
    <source>
        <dbReference type="ARBA" id="ARBA00051747"/>
    </source>
</evidence>
<dbReference type="GO" id="GO:0016835">
    <property type="term" value="F:carbon-oxygen lyase activity"/>
    <property type="evidence" value="ECO:0007669"/>
    <property type="project" value="UniProtKB-UniRule"/>
</dbReference>
<dbReference type="HAMAP" id="MF_00068">
    <property type="entry name" value="MurQ"/>
    <property type="match status" value="1"/>
</dbReference>
<dbReference type="EC" id="4.2.1.126" evidence="8 12"/>
<dbReference type="eggNOG" id="COG2103">
    <property type="taxonomic scope" value="Bacteria"/>
</dbReference>
<dbReference type="Gene3D" id="1.10.8.1080">
    <property type="match status" value="1"/>
</dbReference>
<dbReference type="NCBIfam" id="NF009222">
    <property type="entry name" value="PRK12570.1"/>
    <property type="match status" value="1"/>
</dbReference>
<evidence type="ECO:0000259" key="13">
    <source>
        <dbReference type="PROSITE" id="PS51464"/>
    </source>
</evidence>
<evidence type="ECO:0000256" key="2">
    <source>
        <dbReference type="ARBA" id="ARBA00023239"/>
    </source>
</evidence>
<dbReference type="FunFam" id="3.40.50.10490:FF:000014">
    <property type="entry name" value="N-acetylmuramic acid 6-phosphate etherase"/>
    <property type="match status" value="1"/>
</dbReference>
<dbReference type="GO" id="GO:0009254">
    <property type="term" value="P:peptidoglycan turnover"/>
    <property type="evidence" value="ECO:0007669"/>
    <property type="project" value="TreeGrafter"/>
</dbReference>
<dbReference type="InterPro" id="IPR000408">
    <property type="entry name" value="Reg_chr_condens"/>
</dbReference>
<dbReference type="Pfam" id="PF22645">
    <property type="entry name" value="GKRP_SIS_N"/>
    <property type="match status" value="1"/>
</dbReference>